<feature type="region of interest" description="Disordered" evidence="1">
    <location>
        <begin position="249"/>
        <end position="309"/>
    </location>
</feature>
<feature type="compositionally biased region" description="Low complexity" evidence="1">
    <location>
        <begin position="260"/>
        <end position="272"/>
    </location>
</feature>
<feature type="region of interest" description="Disordered" evidence="1">
    <location>
        <begin position="1"/>
        <end position="135"/>
    </location>
</feature>
<comment type="caution">
    <text evidence="2">The sequence shown here is derived from an EMBL/GenBank/DDBJ whole genome shotgun (WGS) entry which is preliminary data.</text>
</comment>
<dbReference type="AlphaFoldDB" id="A0A6A4E3H7"/>
<name>A0A6A4E3H7_9STRA</name>
<evidence type="ECO:0000256" key="1">
    <source>
        <dbReference type="SAM" id="MobiDB-lite"/>
    </source>
</evidence>
<accession>A0A6A4E3H7</accession>
<dbReference type="SUPFAM" id="SSF50630">
    <property type="entry name" value="Acid proteases"/>
    <property type="match status" value="1"/>
</dbReference>
<dbReference type="InterPro" id="IPR021109">
    <property type="entry name" value="Peptidase_aspartic_dom_sf"/>
</dbReference>
<dbReference type="EMBL" id="QXFT01001556">
    <property type="protein sequence ID" value="KAE9315644.1"/>
    <property type="molecule type" value="Genomic_DNA"/>
</dbReference>
<dbReference type="GO" id="GO:0006508">
    <property type="term" value="P:proteolysis"/>
    <property type="evidence" value="ECO:0007669"/>
    <property type="project" value="InterPro"/>
</dbReference>
<dbReference type="Pfam" id="PF13650">
    <property type="entry name" value="Asp_protease_2"/>
    <property type="match status" value="1"/>
</dbReference>
<feature type="compositionally biased region" description="Polar residues" evidence="1">
    <location>
        <begin position="277"/>
        <end position="287"/>
    </location>
</feature>
<evidence type="ECO:0000313" key="3">
    <source>
        <dbReference type="Proteomes" id="UP000434957"/>
    </source>
</evidence>
<feature type="compositionally biased region" description="Basic and acidic residues" evidence="1">
    <location>
        <begin position="12"/>
        <end position="26"/>
    </location>
</feature>
<feature type="compositionally biased region" description="Basic residues" evidence="1">
    <location>
        <begin position="114"/>
        <end position="129"/>
    </location>
</feature>
<feature type="compositionally biased region" description="Basic and acidic residues" evidence="1">
    <location>
        <begin position="41"/>
        <end position="50"/>
    </location>
</feature>
<proteinExistence type="predicted"/>
<dbReference type="CDD" id="cd00303">
    <property type="entry name" value="retropepsin_like"/>
    <property type="match status" value="1"/>
</dbReference>
<dbReference type="GO" id="GO:0004190">
    <property type="term" value="F:aspartic-type endopeptidase activity"/>
    <property type="evidence" value="ECO:0007669"/>
    <property type="project" value="InterPro"/>
</dbReference>
<gene>
    <name evidence="2" type="ORF">PR003_g18939</name>
</gene>
<organism evidence="2 3">
    <name type="scientific">Phytophthora rubi</name>
    <dbReference type="NCBI Taxonomy" id="129364"/>
    <lineage>
        <taxon>Eukaryota</taxon>
        <taxon>Sar</taxon>
        <taxon>Stramenopiles</taxon>
        <taxon>Oomycota</taxon>
        <taxon>Peronosporomycetes</taxon>
        <taxon>Peronosporales</taxon>
        <taxon>Peronosporaceae</taxon>
        <taxon>Phytophthora</taxon>
    </lineage>
</organism>
<sequence length="887" mass="96973">MVRVPGSLSDSGFHRESLQEDAKEEFGQGNDAPTEIGSPLKQDRSAERRSFGRGSTDGTEEGPATDLEEKPRPPPQVPSGTPAGLDTYLDPPDESPPAQAGVHSSTQPLGAKSTAKKRSSRSKSSRKKMKVPDSDADDCADLMLKKIEDGLAVAYYKKELYAFLIEDVGMQILRPKIVGDLQGPVSRPTSGSNKLDAAKALMRLLKEAGIVAGSFATEALFDLTLSEIAHTSQNLFTLLKPLVGEDVGSQEHPTLLTPKSARPTTTPARSTPAPSPGDQTAVSSPYVSATEEVDSESADDTPRMTLGPSGAAMLRDRAKRAATLSTGSAKNAVASPKTHTPEKLESFFQSAMERFLKEQQAPQACLKPSLTGKWSRWNHQLSPPRQENTILTILILVNQLVQRLQRQRRRHLRLKHQTGASRLRVSSMSELKEFSGKDGDEDRARSWVGKVKSAFIHDQASDEEKCLVFGDSSHGAGPELVYSVAQPAAPGRIYSRASKFNTAVEVSPWRGNTTMPGSDLMSHLSRTCTVSTLQDFALAFRSRTARRRSDVEMALEIASGEPRGYWKYHVPDKKFKQAKAVGKINNEKATLLFDSGAEVSILDIAFARKVGCYVDNSQTLECEGVGESPYTAEGRTRLKITLAGSLVYFFDVWVGPPTGGQDLILGMDFMVPAGIRLDPADGSICLPDEVRIQLAGRRPMYGDKVAQVFLNQHCQIDVGKSAEVTLQRNKSSQQKLWVTRGDRWVPTVTAGSGATRFLLLTNVSNRKLVLHRDLRVAIWLEGDRVPRVPGYISVGSRRYAEWQNLAYQATADGDDEVRPTAGDDGPAVERPQYTMPTATLRRPPGRTAEKTAISKCNQAQNTVEAYACDPVDRWEGPSIGDSRYLQR</sequence>
<keyword evidence="3" id="KW-1185">Reference proteome</keyword>
<dbReference type="Proteomes" id="UP000434957">
    <property type="component" value="Unassembled WGS sequence"/>
</dbReference>
<evidence type="ECO:0008006" key="4">
    <source>
        <dbReference type="Google" id="ProtNLM"/>
    </source>
</evidence>
<protein>
    <recommendedName>
        <fullName evidence="4">Peptidase A2 domain-containing protein</fullName>
    </recommendedName>
</protein>
<dbReference type="Gene3D" id="2.40.70.10">
    <property type="entry name" value="Acid Proteases"/>
    <property type="match status" value="1"/>
</dbReference>
<dbReference type="InterPro" id="IPR001969">
    <property type="entry name" value="Aspartic_peptidase_AS"/>
</dbReference>
<reference evidence="2 3" key="1">
    <citation type="submission" date="2018-08" db="EMBL/GenBank/DDBJ databases">
        <title>Genomic investigation of the strawberry pathogen Phytophthora fragariae indicates pathogenicity is determined by transcriptional variation in three key races.</title>
        <authorList>
            <person name="Adams T.M."/>
            <person name="Armitage A.D."/>
            <person name="Sobczyk M.K."/>
            <person name="Bates H.J."/>
            <person name="Dunwell J.M."/>
            <person name="Nellist C.F."/>
            <person name="Harrison R.J."/>
        </authorList>
    </citation>
    <scope>NUCLEOTIDE SEQUENCE [LARGE SCALE GENOMIC DNA]</scope>
    <source>
        <strain evidence="2 3">SCRP333</strain>
    </source>
</reference>
<dbReference type="PROSITE" id="PS00141">
    <property type="entry name" value="ASP_PROTEASE"/>
    <property type="match status" value="1"/>
</dbReference>
<evidence type="ECO:0000313" key="2">
    <source>
        <dbReference type="EMBL" id="KAE9315644.1"/>
    </source>
</evidence>